<evidence type="ECO:0000313" key="4">
    <source>
        <dbReference type="Proteomes" id="UP001564626"/>
    </source>
</evidence>
<feature type="domain" description="Mammalian cell entry C-terminal" evidence="2">
    <location>
        <begin position="114"/>
        <end position="294"/>
    </location>
</feature>
<dbReference type="InterPro" id="IPR003399">
    <property type="entry name" value="Mce/MlaD"/>
</dbReference>
<dbReference type="Pfam" id="PF02470">
    <property type="entry name" value="MlaD"/>
    <property type="match status" value="1"/>
</dbReference>
<keyword evidence="4" id="KW-1185">Reference proteome</keyword>
<dbReference type="EMBL" id="JBGEHV010000036">
    <property type="protein sequence ID" value="MEY8041404.1"/>
    <property type="molecule type" value="Genomic_DNA"/>
</dbReference>
<reference evidence="3 4" key="1">
    <citation type="submission" date="2024-08" db="EMBL/GenBank/DDBJ databases">
        <title>Genome mining of Saccharopolyspora cebuensis PGLac3 from Nigerian medicinal plant.</title>
        <authorList>
            <person name="Ezeobiora C.E."/>
            <person name="Igbokwe N.H."/>
            <person name="Amin D.H."/>
            <person name="Mendie U.E."/>
        </authorList>
    </citation>
    <scope>NUCLEOTIDE SEQUENCE [LARGE SCALE GENOMIC DNA]</scope>
    <source>
        <strain evidence="3 4">PGLac3</strain>
    </source>
</reference>
<evidence type="ECO:0000313" key="3">
    <source>
        <dbReference type="EMBL" id="MEY8041404.1"/>
    </source>
</evidence>
<comment type="caution">
    <text evidence="3">The sequence shown here is derived from an EMBL/GenBank/DDBJ whole genome shotgun (WGS) entry which is preliminary data.</text>
</comment>
<sequence>MRARLVGLALFTAISVLSGVVVVNTITRPPVGETRTYHAVFADVGGLLPGSDVSVAGARVGQVREVGLAAGRARVTFEVAAAQPVPRGAVLAVRYTDLLGGRHLALTRGTGGPPLPSGAVIPVERTRPPVDLTALLNGFKPLFDAIDPVEVNQLAEHVVAVFQGESATVGDLLARVVSLTSAVAERDAVIGETITHLTQVLTEVDQHREDLEVLVRGLGELTASAAEDRELIAEALDSGSGLARSLAELVDDVGPGLSRDLASARAVTSTLVDHQGELEATARELPGLLHALNRATDYGSWANVYLCNLGVQVGGIQVDLGGGPHSEVCR</sequence>
<dbReference type="NCBIfam" id="TIGR00996">
    <property type="entry name" value="Mtu_fam_mce"/>
    <property type="match status" value="1"/>
</dbReference>
<evidence type="ECO:0000259" key="2">
    <source>
        <dbReference type="Pfam" id="PF11887"/>
    </source>
</evidence>
<dbReference type="Proteomes" id="UP001564626">
    <property type="component" value="Unassembled WGS sequence"/>
</dbReference>
<dbReference type="PANTHER" id="PTHR33371">
    <property type="entry name" value="INTERMEMBRANE PHOSPHOLIPID TRANSPORT SYSTEM BINDING PROTEIN MLAD-RELATED"/>
    <property type="match status" value="1"/>
</dbReference>
<dbReference type="Pfam" id="PF11887">
    <property type="entry name" value="Mce4_CUP1"/>
    <property type="match status" value="1"/>
</dbReference>
<dbReference type="InterPro" id="IPR052336">
    <property type="entry name" value="MlaD_Phospholipid_Transporter"/>
</dbReference>
<evidence type="ECO:0000259" key="1">
    <source>
        <dbReference type="Pfam" id="PF02470"/>
    </source>
</evidence>
<name>A0ABV4CJY4_9PSEU</name>
<dbReference type="RefSeq" id="WP_345365716.1">
    <property type="nucleotide sequence ID" value="NZ_BAABII010000016.1"/>
</dbReference>
<gene>
    <name evidence="3" type="ORF">AB8O55_18525</name>
</gene>
<proteinExistence type="predicted"/>
<dbReference type="InterPro" id="IPR024516">
    <property type="entry name" value="Mce_C"/>
</dbReference>
<accession>A0ABV4CJY4</accession>
<feature type="domain" description="Mce/MlaD" evidence="1">
    <location>
        <begin position="34"/>
        <end position="109"/>
    </location>
</feature>
<dbReference type="PANTHER" id="PTHR33371:SF17">
    <property type="entry name" value="MCE-FAMILY PROTEIN MCE1B"/>
    <property type="match status" value="1"/>
</dbReference>
<organism evidence="3 4">
    <name type="scientific">Saccharopolyspora cebuensis</name>
    <dbReference type="NCBI Taxonomy" id="418759"/>
    <lineage>
        <taxon>Bacteria</taxon>
        <taxon>Bacillati</taxon>
        <taxon>Actinomycetota</taxon>
        <taxon>Actinomycetes</taxon>
        <taxon>Pseudonocardiales</taxon>
        <taxon>Pseudonocardiaceae</taxon>
        <taxon>Saccharopolyspora</taxon>
    </lineage>
</organism>
<dbReference type="InterPro" id="IPR005693">
    <property type="entry name" value="Mce"/>
</dbReference>
<protein>
    <submittedName>
        <fullName evidence="3">MCE family protein</fullName>
    </submittedName>
</protein>